<name>S2E222_INDAL</name>
<evidence type="ECO:0000313" key="2">
    <source>
        <dbReference type="Proteomes" id="UP000006073"/>
    </source>
</evidence>
<sequence length="107" mass="12326">MNTQFFDEDFPVIVFVAEAEIIDQRLHLNVGFSGCDDDKDFTLVFSERVFDSQPPTLKAKITYSPISACAAFFTKEVIFDIRDLNISLSENYQIILRGWDEPLLVQR</sequence>
<comment type="caution">
    <text evidence="1">The sequence shown here is derived from an EMBL/GenBank/DDBJ whole genome shotgun (WGS) entry which is preliminary data.</text>
</comment>
<reference evidence="1 2" key="1">
    <citation type="journal article" date="2013" name="Genome Announc.">
        <title>Draft Genome Sequence of Indibacter alkaliphilus Strain LW1T, Isolated from Lonar Lake, a Haloalkaline Lake in the Buldana District of Maharashtra, India.</title>
        <authorList>
            <person name="Singh A."/>
            <person name="Kumar Jangir P."/>
            <person name="Sharma R."/>
            <person name="Singh A."/>
            <person name="Kumar Pinnaka A."/>
            <person name="Shivaji S."/>
        </authorList>
    </citation>
    <scope>NUCLEOTIDE SEQUENCE [LARGE SCALE GENOMIC DNA]</scope>
    <source>
        <strain evidence="2">CCUG 57479 / KCTC 22604 / LW1</strain>
    </source>
</reference>
<organism evidence="1 2">
    <name type="scientific">Indibacter alkaliphilus (strain CCUG 57479 / KCTC 22604 / LW1)</name>
    <dbReference type="NCBI Taxonomy" id="1189612"/>
    <lineage>
        <taxon>Bacteria</taxon>
        <taxon>Pseudomonadati</taxon>
        <taxon>Bacteroidota</taxon>
        <taxon>Cytophagia</taxon>
        <taxon>Cytophagales</taxon>
        <taxon>Cyclobacteriaceae</taxon>
    </lineage>
</organism>
<accession>S2E222</accession>
<protein>
    <submittedName>
        <fullName evidence="1">Uncharacterized protein</fullName>
    </submittedName>
</protein>
<dbReference type="EMBL" id="ALWO02000023">
    <property type="protein sequence ID" value="EOZ98521.1"/>
    <property type="molecule type" value="Genomic_DNA"/>
</dbReference>
<gene>
    <name evidence="1" type="ORF">A33Q_1175</name>
</gene>
<proteinExistence type="predicted"/>
<keyword evidence="2" id="KW-1185">Reference proteome</keyword>
<dbReference type="AlphaFoldDB" id="S2E222"/>
<evidence type="ECO:0000313" key="1">
    <source>
        <dbReference type="EMBL" id="EOZ98521.1"/>
    </source>
</evidence>
<dbReference type="Proteomes" id="UP000006073">
    <property type="component" value="Unassembled WGS sequence"/>
</dbReference>